<proteinExistence type="predicted"/>
<accession>A0A4C2A4M0</accession>
<sequence>MTLQPGGRGVYLRAGGGRARACFARCSLVRPAERYARSNFNIKENAYAATVRECSGGSGKCGFGAKTDAARRPRRRSRLNVRPSGGVVD</sequence>
<reference evidence="2 3" key="1">
    <citation type="journal article" date="2019" name="Commun. Biol.">
        <title>The bagworm genome reveals a unique fibroin gene that provides high tensile strength.</title>
        <authorList>
            <person name="Kono N."/>
            <person name="Nakamura H."/>
            <person name="Ohtoshi R."/>
            <person name="Tomita M."/>
            <person name="Numata K."/>
            <person name="Arakawa K."/>
        </authorList>
    </citation>
    <scope>NUCLEOTIDE SEQUENCE [LARGE SCALE GENOMIC DNA]</scope>
</reference>
<evidence type="ECO:0000256" key="1">
    <source>
        <dbReference type="SAM" id="MobiDB-lite"/>
    </source>
</evidence>
<dbReference type="Proteomes" id="UP000299102">
    <property type="component" value="Unassembled WGS sequence"/>
</dbReference>
<name>A0A4C2A4M0_EUMVA</name>
<organism evidence="2 3">
    <name type="scientific">Eumeta variegata</name>
    <name type="common">Bagworm moth</name>
    <name type="synonym">Eumeta japonica</name>
    <dbReference type="NCBI Taxonomy" id="151549"/>
    <lineage>
        <taxon>Eukaryota</taxon>
        <taxon>Metazoa</taxon>
        <taxon>Ecdysozoa</taxon>
        <taxon>Arthropoda</taxon>
        <taxon>Hexapoda</taxon>
        <taxon>Insecta</taxon>
        <taxon>Pterygota</taxon>
        <taxon>Neoptera</taxon>
        <taxon>Endopterygota</taxon>
        <taxon>Lepidoptera</taxon>
        <taxon>Glossata</taxon>
        <taxon>Ditrysia</taxon>
        <taxon>Tineoidea</taxon>
        <taxon>Psychidae</taxon>
        <taxon>Oiketicinae</taxon>
        <taxon>Eumeta</taxon>
    </lineage>
</organism>
<comment type="caution">
    <text evidence="2">The sequence shown here is derived from an EMBL/GenBank/DDBJ whole genome shotgun (WGS) entry which is preliminary data.</text>
</comment>
<dbReference type="AlphaFoldDB" id="A0A4C2A4M0"/>
<gene>
    <name evidence="2" type="ORF">EVAR_101112_1</name>
</gene>
<evidence type="ECO:0000313" key="3">
    <source>
        <dbReference type="Proteomes" id="UP000299102"/>
    </source>
</evidence>
<feature type="region of interest" description="Disordered" evidence="1">
    <location>
        <begin position="65"/>
        <end position="89"/>
    </location>
</feature>
<keyword evidence="3" id="KW-1185">Reference proteome</keyword>
<evidence type="ECO:0000313" key="2">
    <source>
        <dbReference type="EMBL" id="GBP95018.1"/>
    </source>
</evidence>
<protein>
    <submittedName>
        <fullName evidence="2">Uncharacterized protein</fullName>
    </submittedName>
</protein>
<dbReference type="EMBL" id="BGZK01002575">
    <property type="protein sequence ID" value="GBP95018.1"/>
    <property type="molecule type" value="Genomic_DNA"/>
</dbReference>